<dbReference type="CDD" id="cd06142">
    <property type="entry name" value="RNaseD_exo"/>
    <property type="match status" value="1"/>
</dbReference>
<keyword evidence="3" id="KW-1185">Reference proteome</keyword>
<proteinExistence type="predicted"/>
<dbReference type="InterPro" id="IPR036397">
    <property type="entry name" value="RNaseH_sf"/>
</dbReference>
<dbReference type="GO" id="GO:0000166">
    <property type="term" value="F:nucleotide binding"/>
    <property type="evidence" value="ECO:0007669"/>
    <property type="project" value="InterPro"/>
</dbReference>
<dbReference type="PANTHER" id="PTHR47649">
    <property type="entry name" value="RIBONUCLEASE D"/>
    <property type="match status" value="1"/>
</dbReference>
<dbReference type="Gene3D" id="1.10.150.80">
    <property type="entry name" value="HRDC domain"/>
    <property type="match status" value="1"/>
</dbReference>
<evidence type="ECO:0000259" key="1">
    <source>
        <dbReference type="PROSITE" id="PS50967"/>
    </source>
</evidence>
<dbReference type="GO" id="GO:0003676">
    <property type="term" value="F:nucleic acid binding"/>
    <property type="evidence" value="ECO:0007669"/>
    <property type="project" value="InterPro"/>
</dbReference>
<evidence type="ECO:0000313" key="2">
    <source>
        <dbReference type="EMBL" id="KJF16925.1"/>
    </source>
</evidence>
<dbReference type="PANTHER" id="PTHR47649:SF1">
    <property type="entry name" value="RIBONUCLEASE D"/>
    <property type="match status" value="1"/>
</dbReference>
<dbReference type="SUPFAM" id="SSF53098">
    <property type="entry name" value="Ribonuclease H-like"/>
    <property type="match status" value="1"/>
</dbReference>
<dbReference type="PROSITE" id="PS50967">
    <property type="entry name" value="HRDC"/>
    <property type="match status" value="1"/>
</dbReference>
<comment type="caution">
    <text evidence="2">The sequence shown here is derived from an EMBL/GenBank/DDBJ whole genome shotgun (WGS) entry which is preliminary data.</text>
</comment>
<dbReference type="EC" id="3.1.13.5" evidence="2"/>
<dbReference type="OrthoDB" id="144122at2"/>
<dbReference type="AlphaFoldDB" id="A0A0D8HG43"/>
<dbReference type="STRING" id="1280514.AXFE_22080"/>
<dbReference type="SMART" id="SM00474">
    <property type="entry name" value="35EXOc"/>
    <property type="match status" value="1"/>
</dbReference>
<dbReference type="Pfam" id="PF00570">
    <property type="entry name" value="HRDC"/>
    <property type="match status" value="1"/>
</dbReference>
<dbReference type="InterPro" id="IPR002121">
    <property type="entry name" value="HRDC_dom"/>
</dbReference>
<sequence length="387" mass="43149">MAHRYIEHVRTLEEAVRFLSRAELVAIDTEFHRERSYFAKLALVQIAADDEVFLIDPLRVDLAPLAEVFESDAEAVFHAANQDLEILNRKVGTVPNKFFDTQIASGFLGYSTPSLGSLVEQFLGIELDKSDRLSDWLVRPLEENQLKYAAQDVLYLADLRDAIVDAVVNLDRLDWLVEELGDYISQDFSGMMEPNRAWQKIREIRGLKGRSKQVAIAVAAWRETRAIEEDRPPRFILADLAIATIAQNLPKRVSELKALRGVDSRSLLNGADIEIISVVAKALEAQGLSDEEMSMPDPIELPGGAAVFLNTWLTSRAKQLKIDANLLGSRSDIIELFGSVPQGRLSKGWRKLVVGDYVDRLMKGEIALALGANGEIEMVENSGEVIH</sequence>
<dbReference type="InterPro" id="IPR012337">
    <property type="entry name" value="RNaseH-like_sf"/>
</dbReference>
<gene>
    <name evidence="2" type="primary">rnd</name>
    <name evidence="2" type="ORF">AXFE_22080</name>
</gene>
<dbReference type="InterPro" id="IPR051086">
    <property type="entry name" value="RNase_D-like"/>
</dbReference>
<accession>A0A0D8HG43</accession>
<feature type="domain" description="HRDC" evidence="1">
    <location>
        <begin position="208"/>
        <end position="289"/>
    </location>
</feature>
<dbReference type="EMBL" id="JXYS01000070">
    <property type="protein sequence ID" value="KJF16925.1"/>
    <property type="molecule type" value="Genomic_DNA"/>
</dbReference>
<dbReference type="InterPro" id="IPR044876">
    <property type="entry name" value="HRDC_dom_sf"/>
</dbReference>
<dbReference type="SUPFAM" id="SSF47819">
    <property type="entry name" value="HRDC-like"/>
    <property type="match status" value="2"/>
</dbReference>
<organism evidence="2 3">
    <name type="scientific">Acidithrix ferrooxidans</name>
    <dbReference type="NCBI Taxonomy" id="1280514"/>
    <lineage>
        <taxon>Bacteria</taxon>
        <taxon>Bacillati</taxon>
        <taxon>Actinomycetota</taxon>
        <taxon>Acidimicrobiia</taxon>
        <taxon>Acidimicrobiales</taxon>
        <taxon>Acidimicrobiaceae</taxon>
        <taxon>Acidithrix</taxon>
    </lineage>
</organism>
<keyword evidence="2" id="KW-0378">Hydrolase</keyword>
<dbReference type="Gene3D" id="3.30.420.10">
    <property type="entry name" value="Ribonuclease H-like superfamily/Ribonuclease H"/>
    <property type="match status" value="1"/>
</dbReference>
<reference evidence="2 3" key="1">
    <citation type="submission" date="2015-01" db="EMBL/GenBank/DDBJ databases">
        <title>Draft genome of the acidophilic iron oxidizer Acidithrix ferrooxidans strain Py-F3.</title>
        <authorList>
            <person name="Poehlein A."/>
            <person name="Eisen S."/>
            <person name="Schloemann M."/>
            <person name="Johnson B.D."/>
            <person name="Daniel R."/>
            <person name="Muehling M."/>
        </authorList>
    </citation>
    <scope>NUCLEOTIDE SEQUENCE [LARGE SCALE GENOMIC DNA]</scope>
    <source>
        <strain evidence="2 3">Py-F3</strain>
    </source>
</reference>
<dbReference type="Pfam" id="PF01612">
    <property type="entry name" value="DNA_pol_A_exo1"/>
    <property type="match status" value="1"/>
</dbReference>
<evidence type="ECO:0000313" key="3">
    <source>
        <dbReference type="Proteomes" id="UP000032360"/>
    </source>
</evidence>
<name>A0A0D8HG43_9ACTN</name>
<dbReference type="GO" id="GO:0033890">
    <property type="term" value="F:ribonuclease D activity"/>
    <property type="evidence" value="ECO:0007669"/>
    <property type="project" value="UniProtKB-EC"/>
</dbReference>
<protein>
    <submittedName>
        <fullName evidence="2">Ribonuclease D</fullName>
        <ecNumber evidence="2">3.1.13.5</ecNumber>
    </submittedName>
</protein>
<dbReference type="GO" id="GO:0008408">
    <property type="term" value="F:3'-5' exonuclease activity"/>
    <property type="evidence" value="ECO:0007669"/>
    <property type="project" value="InterPro"/>
</dbReference>
<dbReference type="InterPro" id="IPR010997">
    <property type="entry name" value="HRDC-like_sf"/>
</dbReference>
<dbReference type="InterPro" id="IPR002562">
    <property type="entry name" value="3'-5'_exonuclease_dom"/>
</dbReference>
<dbReference type="Proteomes" id="UP000032360">
    <property type="component" value="Unassembled WGS sequence"/>
</dbReference>
<dbReference type="GO" id="GO:0006139">
    <property type="term" value="P:nucleobase-containing compound metabolic process"/>
    <property type="evidence" value="ECO:0007669"/>
    <property type="project" value="InterPro"/>
</dbReference>
<dbReference type="RefSeq" id="WP_052605832.1">
    <property type="nucleotide sequence ID" value="NZ_JXYS01000070.1"/>
</dbReference>